<dbReference type="Pfam" id="PF21835">
    <property type="entry name" value="YIEGIA_cap"/>
    <property type="match status" value="1"/>
</dbReference>
<proteinExistence type="predicted"/>
<sequence>MAEIVAVVTTKKEMVRGGVPIFFEENREQVEETAFLLEKILDASVHDLKDGTLILVNHHPK</sequence>
<dbReference type="EMBL" id="JAELUP010000103">
    <property type="protein sequence ID" value="MBJ6363506.1"/>
    <property type="molecule type" value="Genomic_DNA"/>
</dbReference>
<dbReference type="Proteomes" id="UP000640274">
    <property type="component" value="Unassembled WGS sequence"/>
</dbReference>
<dbReference type="RefSeq" id="WP_199021044.1">
    <property type="nucleotide sequence ID" value="NZ_JAELUP010000103.1"/>
</dbReference>
<gene>
    <name evidence="1" type="ORF">JFN88_20060</name>
</gene>
<keyword evidence="2" id="KW-1185">Reference proteome</keyword>
<evidence type="ECO:0000313" key="1">
    <source>
        <dbReference type="EMBL" id="MBJ6363506.1"/>
    </source>
</evidence>
<name>A0A934MQT5_9BACL</name>
<organism evidence="1 2">
    <name type="scientific">Paenibacillus roseus</name>
    <dbReference type="NCBI Taxonomy" id="2798579"/>
    <lineage>
        <taxon>Bacteria</taxon>
        <taxon>Bacillati</taxon>
        <taxon>Bacillota</taxon>
        <taxon>Bacilli</taxon>
        <taxon>Bacillales</taxon>
        <taxon>Paenibacillaceae</taxon>
        <taxon>Paenibacillus</taxon>
    </lineage>
</organism>
<accession>A0A934MQT5</accession>
<reference evidence="1" key="1">
    <citation type="submission" date="2020-12" db="EMBL/GenBank/DDBJ databases">
        <authorList>
            <person name="Huq M.A."/>
        </authorList>
    </citation>
    <scope>NUCLEOTIDE SEQUENCE</scope>
    <source>
        <strain evidence="1">MAHUQ-46</strain>
    </source>
</reference>
<comment type="caution">
    <text evidence="1">The sequence shown here is derived from an EMBL/GenBank/DDBJ whole genome shotgun (WGS) entry which is preliminary data.</text>
</comment>
<dbReference type="InterPro" id="IPR054055">
    <property type="entry name" value="YpzH"/>
</dbReference>
<evidence type="ECO:0000313" key="2">
    <source>
        <dbReference type="Proteomes" id="UP000640274"/>
    </source>
</evidence>
<protein>
    <submittedName>
        <fullName evidence="1">Uncharacterized protein</fullName>
    </submittedName>
</protein>
<dbReference type="AlphaFoldDB" id="A0A934MQT5"/>